<gene>
    <name evidence="3" type="ORF">MNEG_4367</name>
</gene>
<keyword evidence="2" id="KW-0812">Transmembrane</keyword>
<evidence type="ECO:0000313" key="4">
    <source>
        <dbReference type="Proteomes" id="UP000054498"/>
    </source>
</evidence>
<feature type="transmembrane region" description="Helical" evidence="2">
    <location>
        <begin position="80"/>
        <end position="99"/>
    </location>
</feature>
<sequence length="198" mass="21271">MNALQLKQLGLKRIVPERPVVAQRCTSSAWLVRSRPVCSAAALSEASAATAVALGHTTLLARASSEGPALLAQVSEGPDFIQLGGVVGIALGAVFLALWNLERQSAARGAAEAAALRAEVAARDEELGRLRAELQAERKKREEAEGLEARLSSASKDIMKLEKALEIKDGQLDVFLATARRQIKALEEDVRQLQQMPR</sequence>
<keyword evidence="4" id="KW-1185">Reference proteome</keyword>
<accession>A0A0D2JYF2</accession>
<keyword evidence="1" id="KW-0175">Coiled coil</keyword>
<evidence type="ECO:0000256" key="1">
    <source>
        <dbReference type="SAM" id="Coils"/>
    </source>
</evidence>
<dbReference type="OrthoDB" id="534739at2759"/>
<dbReference type="Proteomes" id="UP000054498">
    <property type="component" value="Unassembled WGS sequence"/>
</dbReference>
<proteinExistence type="predicted"/>
<dbReference type="RefSeq" id="XP_013902612.1">
    <property type="nucleotide sequence ID" value="XM_014047158.1"/>
</dbReference>
<evidence type="ECO:0000256" key="2">
    <source>
        <dbReference type="SAM" id="Phobius"/>
    </source>
</evidence>
<keyword evidence="2" id="KW-1133">Transmembrane helix</keyword>
<protein>
    <submittedName>
        <fullName evidence="3">Uncharacterized protein</fullName>
    </submittedName>
</protein>
<keyword evidence="2" id="KW-0472">Membrane</keyword>
<feature type="coiled-coil region" evidence="1">
    <location>
        <begin position="113"/>
        <end position="196"/>
    </location>
</feature>
<dbReference type="EMBL" id="KK100821">
    <property type="protein sequence ID" value="KIZ03593.1"/>
    <property type="molecule type" value="Genomic_DNA"/>
</dbReference>
<name>A0A0D2JYF2_9CHLO</name>
<dbReference type="KEGG" id="mng:MNEG_4367"/>
<evidence type="ECO:0000313" key="3">
    <source>
        <dbReference type="EMBL" id="KIZ03593.1"/>
    </source>
</evidence>
<dbReference type="GeneID" id="25737245"/>
<organism evidence="3 4">
    <name type="scientific">Monoraphidium neglectum</name>
    <dbReference type="NCBI Taxonomy" id="145388"/>
    <lineage>
        <taxon>Eukaryota</taxon>
        <taxon>Viridiplantae</taxon>
        <taxon>Chlorophyta</taxon>
        <taxon>core chlorophytes</taxon>
        <taxon>Chlorophyceae</taxon>
        <taxon>CS clade</taxon>
        <taxon>Sphaeropleales</taxon>
        <taxon>Selenastraceae</taxon>
        <taxon>Monoraphidium</taxon>
    </lineage>
</organism>
<dbReference type="AlphaFoldDB" id="A0A0D2JYF2"/>
<reference evidence="3 4" key="1">
    <citation type="journal article" date="2013" name="BMC Genomics">
        <title>Reconstruction of the lipid metabolism for the microalga Monoraphidium neglectum from its genome sequence reveals characteristics suitable for biofuel production.</title>
        <authorList>
            <person name="Bogen C."/>
            <person name="Al-Dilaimi A."/>
            <person name="Albersmeier A."/>
            <person name="Wichmann J."/>
            <person name="Grundmann M."/>
            <person name="Rupp O."/>
            <person name="Lauersen K.J."/>
            <person name="Blifernez-Klassen O."/>
            <person name="Kalinowski J."/>
            <person name="Goesmann A."/>
            <person name="Mussgnug J.H."/>
            <person name="Kruse O."/>
        </authorList>
    </citation>
    <scope>NUCLEOTIDE SEQUENCE [LARGE SCALE GENOMIC DNA]</scope>
    <source>
        <strain evidence="3 4">SAG 48.87</strain>
    </source>
</reference>